<dbReference type="InterPro" id="IPR010824">
    <property type="entry name" value="DUF1425"/>
</dbReference>
<accession>A0A1G6HXM6</accession>
<feature type="signal peptide" evidence="1">
    <location>
        <begin position="1"/>
        <end position="27"/>
    </location>
</feature>
<gene>
    <name evidence="2" type="ORF">SAMN05421732_102244</name>
</gene>
<organism evidence="2 3">
    <name type="scientific">Acinetobacter kookii</name>
    <dbReference type="NCBI Taxonomy" id="1226327"/>
    <lineage>
        <taxon>Bacteria</taxon>
        <taxon>Pseudomonadati</taxon>
        <taxon>Pseudomonadota</taxon>
        <taxon>Gammaproteobacteria</taxon>
        <taxon>Moraxellales</taxon>
        <taxon>Moraxellaceae</taxon>
        <taxon>Acinetobacter</taxon>
    </lineage>
</organism>
<keyword evidence="3" id="KW-1185">Reference proteome</keyword>
<dbReference type="Gene3D" id="2.60.40.3230">
    <property type="match status" value="1"/>
</dbReference>
<evidence type="ECO:0000256" key="1">
    <source>
        <dbReference type="SAM" id="SignalP"/>
    </source>
</evidence>
<dbReference type="InterPro" id="IPR038483">
    <property type="entry name" value="YcfL-like_sf"/>
</dbReference>
<dbReference type="Proteomes" id="UP000243468">
    <property type="component" value="Unassembled WGS sequence"/>
</dbReference>
<protein>
    <submittedName>
        <fullName evidence="2">Uncharacterized conserved protein YcfL</fullName>
    </submittedName>
</protein>
<dbReference type="Pfam" id="PF07233">
    <property type="entry name" value="DUF1425"/>
    <property type="match status" value="1"/>
</dbReference>
<dbReference type="OrthoDB" id="5616034at2"/>
<keyword evidence="1" id="KW-0732">Signal</keyword>
<feature type="chain" id="PRO_5017313798" evidence="1">
    <location>
        <begin position="28"/>
        <end position="134"/>
    </location>
</feature>
<evidence type="ECO:0000313" key="3">
    <source>
        <dbReference type="Proteomes" id="UP000243468"/>
    </source>
</evidence>
<dbReference type="CDD" id="cd09030">
    <property type="entry name" value="DUF1425"/>
    <property type="match status" value="1"/>
</dbReference>
<name>A0A1G6HXM6_9GAMM</name>
<dbReference type="STRING" id="1226327.SAMN05421732_102244"/>
<evidence type="ECO:0000313" key="2">
    <source>
        <dbReference type="EMBL" id="SDB98585.1"/>
    </source>
</evidence>
<proteinExistence type="predicted"/>
<dbReference type="PROSITE" id="PS51257">
    <property type="entry name" value="PROKAR_LIPOPROTEIN"/>
    <property type="match status" value="1"/>
</dbReference>
<dbReference type="EMBL" id="FMYO01000002">
    <property type="protein sequence ID" value="SDB98585.1"/>
    <property type="molecule type" value="Genomic_DNA"/>
</dbReference>
<dbReference type="AlphaFoldDB" id="A0A1G6HXM6"/>
<reference evidence="3" key="1">
    <citation type="submission" date="2016-09" db="EMBL/GenBank/DDBJ databases">
        <authorList>
            <person name="Varghese N."/>
            <person name="Submissions S."/>
        </authorList>
    </citation>
    <scope>NUCLEOTIDE SEQUENCE [LARGE SCALE GENOMIC DNA]</scope>
    <source>
        <strain evidence="3">ANC 4667</strain>
    </source>
</reference>
<sequence>MKICLKLGAASLLAAALIGCTAPNSLSTQTAADGTYSVKTVSNNPKLVTQIAVDRISMGYAGDLKKASIAIKDRWFVSRNFEYKIVWVDANGFEVNPEGSRWKPIQLTGREIKTVQSIAPNPSAVDVVVYLRKD</sequence>